<dbReference type="Pfam" id="PF12833">
    <property type="entry name" value="HTH_18"/>
    <property type="match status" value="1"/>
</dbReference>
<dbReference type="Proteomes" id="UP000609531">
    <property type="component" value="Unassembled WGS sequence"/>
</dbReference>
<dbReference type="Gene3D" id="1.10.10.60">
    <property type="entry name" value="Homeodomain-like"/>
    <property type="match status" value="1"/>
</dbReference>
<evidence type="ECO:0000256" key="1">
    <source>
        <dbReference type="ARBA" id="ARBA00023015"/>
    </source>
</evidence>
<organism evidence="6 7">
    <name type="scientific">Acuticoccus mangrovi</name>
    <dbReference type="NCBI Taxonomy" id="2796142"/>
    <lineage>
        <taxon>Bacteria</taxon>
        <taxon>Pseudomonadati</taxon>
        <taxon>Pseudomonadota</taxon>
        <taxon>Alphaproteobacteria</taxon>
        <taxon>Hyphomicrobiales</taxon>
        <taxon>Amorphaceae</taxon>
        <taxon>Acuticoccus</taxon>
    </lineage>
</organism>
<dbReference type="Pfam" id="PF01965">
    <property type="entry name" value="DJ-1_PfpI"/>
    <property type="match status" value="1"/>
</dbReference>
<dbReference type="PANTHER" id="PTHR43130:SF3">
    <property type="entry name" value="HTH-TYPE TRANSCRIPTIONAL REGULATOR RV1931C"/>
    <property type="match status" value="1"/>
</dbReference>
<dbReference type="RefSeq" id="WP_198881372.1">
    <property type="nucleotide sequence ID" value="NZ_JAEKJA010000005.1"/>
</dbReference>
<evidence type="ECO:0000256" key="2">
    <source>
        <dbReference type="ARBA" id="ARBA00023125"/>
    </source>
</evidence>
<dbReference type="InterPro" id="IPR018060">
    <property type="entry name" value="HTH_AraC"/>
</dbReference>
<keyword evidence="1" id="KW-0805">Transcription regulation</keyword>
<dbReference type="Gene3D" id="3.40.50.880">
    <property type="match status" value="1"/>
</dbReference>
<dbReference type="InterPro" id="IPR052158">
    <property type="entry name" value="INH-QAR"/>
</dbReference>
<comment type="caution">
    <text evidence="6">The sequence shown here is derived from an EMBL/GenBank/DDBJ whole genome shotgun (WGS) entry which is preliminary data.</text>
</comment>
<dbReference type="CDD" id="cd03136">
    <property type="entry name" value="GATase1_AraC_ArgR_like"/>
    <property type="match status" value="1"/>
</dbReference>
<protein>
    <submittedName>
        <fullName evidence="6">GlxA family transcriptional regulator</fullName>
    </submittedName>
</protein>
<keyword evidence="2" id="KW-0238">DNA-binding</keyword>
<dbReference type="SMART" id="SM00342">
    <property type="entry name" value="HTH_ARAC"/>
    <property type="match status" value="1"/>
</dbReference>
<dbReference type="PROSITE" id="PS00041">
    <property type="entry name" value="HTH_ARAC_FAMILY_1"/>
    <property type="match status" value="1"/>
</dbReference>
<dbReference type="PANTHER" id="PTHR43130">
    <property type="entry name" value="ARAC-FAMILY TRANSCRIPTIONAL REGULATOR"/>
    <property type="match status" value="1"/>
</dbReference>
<dbReference type="InterPro" id="IPR002818">
    <property type="entry name" value="DJ-1/PfpI"/>
</dbReference>
<dbReference type="EMBL" id="JAEKJA010000005">
    <property type="protein sequence ID" value="MBJ3775478.1"/>
    <property type="molecule type" value="Genomic_DNA"/>
</dbReference>
<proteinExistence type="predicted"/>
<keyword evidence="7" id="KW-1185">Reference proteome</keyword>
<evidence type="ECO:0000256" key="3">
    <source>
        <dbReference type="ARBA" id="ARBA00023163"/>
    </source>
</evidence>
<sequence>MLPPISPRLSIAFLLTERFTLCAFANFVDVLRLAADEGDRSRPIRCRWRVLSATMAPVRSSCGVAVQPDARLGDPAAYDYVVVVGGLIGEDEGLDRESVAFLRRAAAAGVALVGVCTGAFVLHRAGLMQGYRCCVSWFHRDDFLDAFEGLEPVSDEIFVVDRDRLTCSGGVSSAHLAAHLVARHVDRAAAKKSLNIMIIEEAMAGERPQPGLPLELSTRDPLVRRALGMIHESLETPPTVARLAARLGVGRRKLERHFAEALGLSPQKAARLIRLARVKQRLATSDRSVTEIAAETGFCDVSHLVRAFRAAEGMTPDAWRRGNDTRAPTARGNDDGAPTARGNDDDAPTGRGNDAGAPAERSAA</sequence>
<evidence type="ECO:0000313" key="7">
    <source>
        <dbReference type="Proteomes" id="UP000609531"/>
    </source>
</evidence>
<feature type="region of interest" description="Disordered" evidence="4">
    <location>
        <begin position="316"/>
        <end position="364"/>
    </location>
</feature>
<dbReference type="InterPro" id="IPR009057">
    <property type="entry name" value="Homeodomain-like_sf"/>
</dbReference>
<gene>
    <name evidence="6" type="ORF">JCR33_07260</name>
</gene>
<dbReference type="GO" id="GO:0043565">
    <property type="term" value="F:sequence-specific DNA binding"/>
    <property type="evidence" value="ECO:0007669"/>
    <property type="project" value="InterPro"/>
</dbReference>
<accession>A0A934IN79</accession>
<dbReference type="SUPFAM" id="SSF46689">
    <property type="entry name" value="Homeodomain-like"/>
    <property type="match status" value="2"/>
</dbReference>
<name>A0A934IN79_9HYPH</name>
<keyword evidence="3" id="KW-0804">Transcription</keyword>
<dbReference type="InterPro" id="IPR029062">
    <property type="entry name" value="Class_I_gatase-like"/>
</dbReference>
<dbReference type="PROSITE" id="PS01124">
    <property type="entry name" value="HTH_ARAC_FAMILY_2"/>
    <property type="match status" value="1"/>
</dbReference>
<dbReference type="AlphaFoldDB" id="A0A934IN79"/>
<evidence type="ECO:0000313" key="6">
    <source>
        <dbReference type="EMBL" id="MBJ3775478.1"/>
    </source>
</evidence>
<dbReference type="GO" id="GO:0003700">
    <property type="term" value="F:DNA-binding transcription factor activity"/>
    <property type="evidence" value="ECO:0007669"/>
    <property type="project" value="InterPro"/>
</dbReference>
<feature type="domain" description="HTH araC/xylS-type" evidence="5">
    <location>
        <begin position="224"/>
        <end position="322"/>
    </location>
</feature>
<evidence type="ECO:0000259" key="5">
    <source>
        <dbReference type="PROSITE" id="PS01124"/>
    </source>
</evidence>
<dbReference type="SUPFAM" id="SSF52317">
    <property type="entry name" value="Class I glutamine amidotransferase-like"/>
    <property type="match status" value="1"/>
</dbReference>
<evidence type="ECO:0000256" key="4">
    <source>
        <dbReference type="SAM" id="MobiDB-lite"/>
    </source>
</evidence>
<dbReference type="InterPro" id="IPR018062">
    <property type="entry name" value="HTH_AraC-typ_CS"/>
</dbReference>
<reference evidence="6" key="1">
    <citation type="submission" date="2020-12" db="EMBL/GenBank/DDBJ databases">
        <title>Bacterial taxonomy.</title>
        <authorList>
            <person name="Pan X."/>
        </authorList>
    </citation>
    <scope>NUCLEOTIDE SEQUENCE</scope>
    <source>
        <strain evidence="6">B2012</strain>
    </source>
</reference>